<evidence type="ECO:0000259" key="1">
    <source>
        <dbReference type="PROSITE" id="PS50097"/>
    </source>
</evidence>
<dbReference type="InterPro" id="IPR011705">
    <property type="entry name" value="BACK"/>
</dbReference>
<keyword evidence="4" id="KW-1185">Reference proteome</keyword>
<organism evidence="3 4">
    <name type="scientific">Acaulospora morrowiae</name>
    <dbReference type="NCBI Taxonomy" id="94023"/>
    <lineage>
        <taxon>Eukaryota</taxon>
        <taxon>Fungi</taxon>
        <taxon>Fungi incertae sedis</taxon>
        <taxon>Mucoromycota</taxon>
        <taxon>Glomeromycotina</taxon>
        <taxon>Glomeromycetes</taxon>
        <taxon>Diversisporales</taxon>
        <taxon>Acaulosporaceae</taxon>
        <taxon>Acaulospora</taxon>
    </lineage>
</organism>
<protein>
    <submittedName>
        <fullName evidence="3">13620_t:CDS:1</fullName>
    </submittedName>
</protein>
<dbReference type="InterPro" id="IPR011333">
    <property type="entry name" value="SKP1/BTB/POZ_sf"/>
</dbReference>
<accession>A0A9N9D0Y7</accession>
<dbReference type="InterPro" id="IPR051481">
    <property type="entry name" value="BTB-POZ/Galectin-3-binding"/>
</dbReference>
<dbReference type="PROSITE" id="PS50097">
    <property type="entry name" value="BTB"/>
    <property type="match status" value="1"/>
</dbReference>
<gene>
    <name evidence="3" type="ORF">AMORRO_LOCUS8575</name>
</gene>
<dbReference type="EMBL" id="CAJVPV010007454">
    <property type="protein sequence ID" value="CAG8619051.1"/>
    <property type="molecule type" value="Genomic_DNA"/>
</dbReference>
<dbReference type="PANTHER" id="PTHR24410">
    <property type="entry name" value="HL07962P-RELATED"/>
    <property type="match status" value="1"/>
</dbReference>
<dbReference type="Gene3D" id="3.30.710.10">
    <property type="entry name" value="Potassium Channel Kv1.1, Chain A"/>
    <property type="match status" value="1"/>
</dbReference>
<dbReference type="SUPFAM" id="SSF54695">
    <property type="entry name" value="POZ domain"/>
    <property type="match status" value="1"/>
</dbReference>
<dbReference type="OrthoDB" id="298084at2759"/>
<sequence length="475" mass="55632">MRINLFERLSKNFGEYLAEGGGYDVKIHIGKYNDQKTFEVHSMILTARSPYFRRKIDNIPMNSRKSVIELHESEIPQAADITLFLLSEDFLDILLSTNEPLLSDDPSLVVDFILTADKLELNELVNYLQYIFIEDRTEWLYKNIDKVYARIFHHPSLKIFKNFYKDIIRNNVELMFQSDNFISIPLSDVILIVSRDDLLVDEVKIWNQVVKWCVSQFPDLLINPEHWTFKECDDVRSMMNNFIDLIRWKYISGNGFTNHVIPYAKILPVKLYQDLHTSLISQWIKDQNEKSTWQWFASKKEVNTEKKTIQYRYNLLIRGSQNGFSKSDFLKAYLYKGPAITLVRLEGTDLIIGGYNPTPWTPSEKPDPRTRKSFIFAFDNIRGNPVEVRRISKLENSGTYPIVSITDKGLKFGEDLSLTFDDIQNEIRPTLNYHSIEYTLLENVQKKLENPMHVKDYEVFSIHNISASDQFTISK</sequence>
<dbReference type="PANTHER" id="PTHR24410:SF23">
    <property type="entry name" value="BTB DOMAIN-CONTAINING PROTEIN-RELATED"/>
    <property type="match status" value="1"/>
</dbReference>
<dbReference type="InterPro" id="IPR006571">
    <property type="entry name" value="TLDc_dom"/>
</dbReference>
<dbReference type="Pfam" id="PF00651">
    <property type="entry name" value="BTB"/>
    <property type="match status" value="1"/>
</dbReference>
<feature type="domain" description="BTB" evidence="1">
    <location>
        <begin position="23"/>
        <end position="85"/>
    </location>
</feature>
<dbReference type="Pfam" id="PF07707">
    <property type="entry name" value="BACK"/>
    <property type="match status" value="1"/>
</dbReference>
<dbReference type="Gene3D" id="1.25.40.420">
    <property type="match status" value="1"/>
</dbReference>
<feature type="non-terminal residue" evidence="3">
    <location>
        <position position="475"/>
    </location>
</feature>
<name>A0A9N9D0Y7_9GLOM</name>
<evidence type="ECO:0000313" key="3">
    <source>
        <dbReference type="EMBL" id="CAG8619051.1"/>
    </source>
</evidence>
<evidence type="ECO:0000313" key="4">
    <source>
        <dbReference type="Proteomes" id="UP000789342"/>
    </source>
</evidence>
<dbReference type="AlphaFoldDB" id="A0A9N9D0Y7"/>
<dbReference type="Pfam" id="PF07534">
    <property type="entry name" value="TLD"/>
    <property type="match status" value="1"/>
</dbReference>
<evidence type="ECO:0000259" key="2">
    <source>
        <dbReference type="PROSITE" id="PS51886"/>
    </source>
</evidence>
<comment type="caution">
    <text evidence="3">The sequence shown here is derived from an EMBL/GenBank/DDBJ whole genome shotgun (WGS) entry which is preliminary data.</text>
</comment>
<dbReference type="Proteomes" id="UP000789342">
    <property type="component" value="Unassembled WGS sequence"/>
</dbReference>
<dbReference type="CDD" id="cd18186">
    <property type="entry name" value="BTB_POZ_ZBTB_KLHL-like"/>
    <property type="match status" value="1"/>
</dbReference>
<dbReference type="InterPro" id="IPR000210">
    <property type="entry name" value="BTB/POZ_dom"/>
</dbReference>
<dbReference type="PROSITE" id="PS51886">
    <property type="entry name" value="TLDC"/>
    <property type="match status" value="1"/>
</dbReference>
<reference evidence="3" key="1">
    <citation type="submission" date="2021-06" db="EMBL/GenBank/DDBJ databases">
        <authorList>
            <person name="Kallberg Y."/>
            <person name="Tangrot J."/>
            <person name="Rosling A."/>
        </authorList>
    </citation>
    <scope>NUCLEOTIDE SEQUENCE</scope>
    <source>
        <strain evidence="3">CL551</strain>
    </source>
</reference>
<proteinExistence type="predicted"/>
<feature type="domain" description="TLDc" evidence="2">
    <location>
        <begin position="270"/>
        <end position="463"/>
    </location>
</feature>